<accession>A0A136J1X2</accession>
<dbReference type="STRING" id="196109.A0A136J1X2"/>
<dbReference type="Gene3D" id="3.40.1090.10">
    <property type="entry name" value="Cytosolic phospholipase A2 catalytic domain"/>
    <property type="match status" value="1"/>
</dbReference>
<dbReference type="FunCoup" id="A0A136J1X2">
    <property type="interactions" value="81"/>
</dbReference>
<evidence type="ECO:0000256" key="2">
    <source>
        <dbReference type="ARBA" id="ARBA00013274"/>
    </source>
</evidence>
<dbReference type="GO" id="GO:0004623">
    <property type="term" value="F:phospholipase A2 activity"/>
    <property type="evidence" value="ECO:0007669"/>
    <property type="project" value="TreeGrafter"/>
</dbReference>
<keyword evidence="7" id="KW-0325">Glycoprotein</keyword>
<name>A0A136J1X2_9PEZI</name>
<dbReference type="Pfam" id="PF01735">
    <property type="entry name" value="PLA2_B"/>
    <property type="match status" value="1"/>
</dbReference>
<feature type="chain" id="PRO_5007230166" description="Lysophospholipase" evidence="10">
    <location>
        <begin position="17"/>
        <end position="639"/>
    </location>
</feature>
<comment type="catalytic activity">
    <reaction evidence="8 10">
        <text>a 1-acyl-sn-glycero-3-phosphocholine + H2O = sn-glycerol 3-phosphocholine + a fatty acid + H(+)</text>
        <dbReference type="Rhea" id="RHEA:15177"/>
        <dbReference type="ChEBI" id="CHEBI:15377"/>
        <dbReference type="ChEBI" id="CHEBI:15378"/>
        <dbReference type="ChEBI" id="CHEBI:16870"/>
        <dbReference type="ChEBI" id="CHEBI:28868"/>
        <dbReference type="ChEBI" id="CHEBI:58168"/>
        <dbReference type="EC" id="3.1.1.5"/>
    </reaction>
</comment>
<evidence type="ECO:0000256" key="4">
    <source>
        <dbReference type="ARBA" id="ARBA00022801"/>
    </source>
</evidence>
<feature type="domain" description="PLA2c" evidence="11">
    <location>
        <begin position="45"/>
        <end position="597"/>
    </location>
</feature>
<dbReference type="InterPro" id="IPR016035">
    <property type="entry name" value="Acyl_Trfase/lysoPLipase"/>
</dbReference>
<dbReference type="SUPFAM" id="SSF52151">
    <property type="entry name" value="FabD/lysophospholipase-like"/>
    <property type="match status" value="1"/>
</dbReference>
<evidence type="ECO:0000256" key="7">
    <source>
        <dbReference type="ARBA" id="ARBA00023180"/>
    </source>
</evidence>
<proteinExistence type="inferred from homology"/>
<dbReference type="OrthoDB" id="4084751at2759"/>
<dbReference type="EMBL" id="KQ964250">
    <property type="protein sequence ID" value="KXJ91211.1"/>
    <property type="molecule type" value="Genomic_DNA"/>
</dbReference>
<dbReference type="PANTHER" id="PTHR10728:SF33">
    <property type="entry name" value="LYSOPHOSPHOLIPASE 1-RELATED"/>
    <property type="match status" value="1"/>
</dbReference>
<dbReference type="InParanoid" id="A0A136J1X2"/>
<gene>
    <name evidence="12" type="ORF">Micbo1qcDRAFT_162834</name>
</gene>
<evidence type="ECO:0000259" key="11">
    <source>
        <dbReference type="PROSITE" id="PS51210"/>
    </source>
</evidence>
<evidence type="ECO:0000313" key="12">
    <source>
        <dbReference type="EMBL" id="KXJ91211.1"/>
    </source>
</evidence>
<dbReference type="EC" id="3.1.1.5" evidence="2 10"/>
<protein>
    <recommendedName>
        <fullName evidence="2 10">Lysophospholipase</fullName>
        <ecNumber evidence="2 10">3.1.1.5</ecNumber>
    </recommendedName>
</protein>
<dbReference type="GO" id="GO:0005829">
    <property type="term" value="C:cytosol"/>
    <property type="evidence" value="ECO:0007669"/>
    <property type="project" value="TreeGrafter"/>
</dbReference>
<sequence>MLLSLPLLALISSALAAADSHEIGQLAHRAAPDSPSGNYPPAKVDCPSNRPTIRAANALSRAEADWLKQRRAKTVKPMVDLLKRSNIPGFDAAAFIDKHASNFSAIPNIGIAVSGGGYRALMNGAGFIAAADSREPGSTGAGQIGGLLQSATYLSALSGGGWLVGSIFANNYTTVTRLRDGSPGSSVWNFHDGILLGPKESGFSIVDTASYWSDIVGNVDAKRSAGFAVSMTDPWGRGLSYQLINATNGGPAYTFSSIANDSSFASADTPFPIVVTVERAPGNGLLALNNSVVEFNPFEMGTFDPTFYGFVPTRYIGSDFNGGRINNTGRCVRGADQLGFVLGTSSSLFNAALIELTNSEGQSPLPTVLTNLLKSILTSISGESNDVAVWEPNPFYNFHRGINGNVDQKSLILVDGGMALENIPLQPMIQPMRAVDVVFAVDSSADTEHTYPNGTALRATYERSKQGVANGTNFPAIPSANTFVNLGLNKRPTFFGCDTSQFKAGHVPPLIVYVPNAPYTTSSNFSTFQQSTQDEQMYQVIQNGWNVATMGNGTVQSDWPVCLACAILSRSLERTATPVPAACNSCFQRHCWNGAVNESTPVLADPFIIGNATAQNAGVTYGVSRVGVMVTALTAVLLA</sequence>
<keyword evidence="6 9" id="KW-0443">Lipid metabolism</keyword>
<evidence type="ECO:0000256" key="3">
    <source>
        <dbReference type="ARBA" id="ARBA00022729"/>
    </source>
</evidence>
<evidence type="ECO:0000313" key="13">
    <source>
        <dbReference type="Proteomes" id="UP000070501"/>
    </source>
</evidence>
<comment type="similarity">
    <text evidence="1 10">Belongs to the lysophospholipase family.</text>
</comment>
<dbReference type="Proteomes" id="UP000070501">
    <property type="component" value="Unassembled WGS sequence"/>
</dbReference>
<dbReference type="FunFam" id="3.40.1090.10:FF:000010">
    <property type="entry name" value="Lysophospholipase"/>
    <property type="match status" value="1"/>
</dbReference>
<evidence type="ECO:0000256" key="5">
    <source>
        <dbReference type="ARBA" id="ARBA00022963"/>
    </source>
</evidence>
<evidence type="ECO:0000256" key="6">
    <source>
        <dbReference type="ARBA" id="ARBA00023098"/>
    </source>
</evidence>
<feature type="signal peptide" evidence="10">
    <location>
        <begin position="1"/>
        <end position="16"/>
    </location>
</feature>
<dbReference type="GO" id="GO:0004622">
    <property type="term" value="F:phosphatidylcholine lysophospholipase activity"/>
    <property type="evidence" value="ECO:0007669"/>
    <property type="project" value="UniProtKB-EC"/>
</dbReference>
<dbReference type="PROSITE" id="PS51210">
    <property type="entry name" value="PLA2C"/>
    <property type="match status" value="1"/>
</dbReference>
<keyword evidence="13" id="KW-1185">Reference proteome</keyword>
<keyword evidence="3 10" id="KW-0732">Signal</keyword>
<evidence type="ECO:0000256" key="9">
    <source>
        <dbReference type="PROSITE-ProRule" id="PRU00555"/>
    </source>
</evidence>
<dbReference type="InterPro" id="IPR002642">
    <property type="entry name" value="LysoPLipase_cat_dom"/>
</dbReference>
<dbReference type="AlphaFoldDB" id="A0A136J1X2"/>
<organism evidence="12 13">
    <name type="scientific">Microdochium bolleyi</name>
    <dbReference type="NCBI Taxonomy" id="196109"/>
    <lineage>
        <taxon>Eukaryota</taxon>
        <taxon>Fungi</taxon>
        <taxon>Dikarya</taxon>
        <taxon>Ascomycota</taxon>
        <taxon>Pezizomycotina</taxon>
        <taxon>Sordariomycetes</taxon>
        <taxon>Xylariomycetidae</taxon>
        <taxon>Xylariales</taxon>
        <taxon>Microdochiaceae</taxon>
        <taxon>Microdochium</taxon>
    </lineage>
</organism>
<evidence type="ECO:0000256" key="8">
    <source>
        <dbReference type="ARBA" id="ARBA00049531"/>
    </source>
</evidence>
<dbReference type="PANTHER" id="PTHR10728">
    <property type="entry name" value="CYTOSOLIC PHOSPHOLIPASE A2"/>
    <property type="match status" value="1"/>
</dbReference>
<dbReference type="GO" id="GO:0046475">
    <property type="term" value="P:glycerophospholipid catabolic process"/>
    <property type="evidence" value="ECO:0007669"/>
    <property type="project" value="TreeGrafter"/>
</dbReference>
<dbReference type="GO" id="GO:0005783">
    <property type="term" value="C:endoplasmic reticulum"/>
    <property type="evidence" value="ECO:0007669"/>
    <property type="project" value="TreeGrafter"/>
</dbReference>
<keyword evidence="5 9" id="KW-0442">Lipid degradation</keyword>
<dbReference type="SMART" id="SM00022">
    <property type="entry name" value="PLAc"/>
    <property type="match status" value="1"/>
</dbReference>
<evidence type="ECO:0000256" key="1">
    <source>
        <dbReference type="ARBA" id="ARBA00008780"/>
    </source>
</evidence>
<evidence type="ECO:0000256" key="10">
    <source>
        <dbReference type="RuleBase" id="RU362103"/>
    </source>
</evidence>
<reference evidence="13" key="1">
    <citation type="submission" date="2016-02" db="EMBL/GenBank/DDBJ databases">
        <title>Draft genome sequence of Microdochium bolleyi, a fungal endophyte of beachgrass.</title>
        <authorList>
            <consortium name="DOE Joint Genome Institute"/>
            <person name="David A.S."/>
            <person name="May G."/>
            <person name="Haridas S."/>
            <person name="Lim J."/>
            <person name="Wang M."/>
            <person name="Labutti K."/>
            <person name="Lipzen A."/>
            <person name="Barry K."/>
            <person name="Grigoriev I.V."/>
        </authorList>
    </citation>
    <scope>NUCLEOTIDE SEQUENCE [LARGE SCALE GENOMIC DNA]</scope>
    <source>
        <strain evidence="13">J235TASD1</strain>
    </source>
</reference>
<keyword evidence="4 9" id="KW-0378">Hydrolase</keyword>